<dbReference type="GO" id="GO:0016491">
    <property type="term" value="F:oxidoreductase activity"/>
    <property type="evidence" value="ECO:0007669"/>
    <property type="project" value="InterPro"/>
</dbReference>
<proteinExistence type="predicted"/>
<dbReference type="EMBL" id="AJJH01000125">
    <property type="protein sequence ID" value="EID77706.1"/>
    <property type="molecule type" value="Genomic_DNA"/>
</dbReference>
<dbReference type="AlphaFoldDB" id="I0WMU0"/>
<dbReference type="Proteomes" id="UP000006447">
    <property type="component" value="Unassembled WGS sequence"/>
</dbReference>
<evidence type="ECO:0000313" key="2">
    <source>
        <dbReference type="Proteomes" id="UP000006447"/>
    </source>
</evidence>
<evidence type="ECO:0008006" key="3">
    <source>
        <dbReference type="Google" id="ProtNLM"/>
    </source>
</evidence>
<dbReference type="NCBIfam" id="TIGR00026">
    <property type="entry name" value="hi_GC_TIGR00026"/>
    <property type="match status" value="1"/>
</dbReference>
<dbReference type="InterPro" id="IPR012349">
    <property type="entry name" value="Split_barrel_FMN-bd"/>
</dbReference>
<gene>
    <name evidence="1" type="ORF">W59_22193</name>
</gene>
<protein>
    <recommendedName>
        <fullName evidence="3">Nitroreductase family deazaflavin-dependent oxidoreductase</fullName>
    </recommendedName>
</protein>
<name>I0WMU0_RHOOP</name>
<accession>I0WMU0</accession>
<dbReference type="Pfam" id="PF04075">
    <property type="entry name" value="F420H2_quin_red"/>
    <property type="match status" value="1"/>
</dbReference>
<dbReference type="Gene3D" id="2.30.110.10">
    <property type="entry name" value="Electron Transport, Fmn-binding Protein, Chain A"/>
    <property type="match status" value="1"/>
</dbReference>
<reference evidence="1 2" key="1">
    <citation type="journal article" date="2012" name="J. Bacteriol.">
        <title>Draft genome sequence of the nitrophenol-degrading actinomycete Rhodococcus imtechensis RKJ300.</title>
        <authorList>
            <person name="Vikram S."/>
            <person name="Kumar S."/>
            <person name="Subramanian S."/>
            <person name="Raghava G.P."/>
        </authorList>
    </citation>
    <scope>NUCLEOTIDE SEQUENCE [LARGE SCALE GENOMIC DNA]</scope>
    <source>
        <strain evidence="1 2">RKJ300</strain>
    </source>
</reference>
<dbReference type="PATRIC" id="fig|1165867.3.peg.4534"/>
<evidence type="ECO:0000313" key="1">
    <source>
        <dbReference type="EMBL" id="EID77706.1"/>
    </source>
</evidence>
<comment type="caution">
    <text evidence="1">The sequence shown here is derived from an EMBL/GenBank/DDBJ whole genome shotgun (WGS) entry which is preliminary data.</text>
</comment>
<sequence>MLVPVSKGSEVMALPRSIARFNRVVTNQVSRHVATILPGFAMVEHRGRRSGKTYRTPVNVFVVDGRYRFALTYGARSDWVRNVVAAGGCTIVTRRRTVHLTGPRIVTDSTHSWAPAGVRTVLRAISADEYLECSPD</sequence>
<organism evidence="1 2">
    <name type="scientific">Rhodococcus opacus RKJ300 = JCM 13270</name>
    <dbReference type="NCBI Taxonomy" id="1165867"/>
    <lineage>
        <taxon>Bacteria</taxon>
        <taxon>Bacillati</taxon>
        <taxon>Actinomycetota</taxon>
        <taxon>Actinomycetes</taxon>
        <taxon>Mycobacteriales</taxon>
        <taxon>Nocardiaceae</taxon>
        <taxon>Rhodococcus</taxon>
    </lineage>
</organism>
<dbReference type="InterPro" id="IPR004378">
    <property type="entry name" value="F420H2_quin_Rdtase"/>
</dbReference>